<dbReference type="Proteomes" id="UP000631114">
    <property type="component" value="Unassembled WGS sequence"/>
</dbReference>
<comment type="caution">
    <text evidence="1">The sequence shown here is derived from an EMBL/GenBank/DDBJ whole genome shotgun (WGS) entry which is preliminary data.</text>
</comment>
<dbReference type="EMBL" id="JADFTS010000007">
    <property type="protein sequence ID" value="KAF9598006.1"/>
    <property type="molecule type" value="Genomic_DNA"/>
</dbReference>
<dbReference type="Gene3D" id="3.60.20.10">
    <property type="entry name" value="Glutamine Phosphoribosylpyrophosphate, subunit 1, domain 1"/>
    <property type="match status" value="1"/>
</dbReference>
<sequence>MGACFRSNTLPKPSTTVELVIGIKCKDGIVMMMLPGSNRRIHSVHRHSGMESLVYYHTFYYLIDLPMLSVAGLAADGRQIVVRTKSEATNYE</sequence>
<proteinExistence type="predicted"/>
<name>A0A835HDS5_9MAGN</name>
<dbReference type="InterPro" id="IPR029055">
    <property type="entry name" value="Ntn_hydrolases_N"/>
</dbReference>
<accession>A0A835HDS5</accession>
<gene>
    <name evidence="1" type="ORF">IFM89_023578</name>
</gene>
<evidence type="ECO:0000313" key="1">
    <source>
        <dbReference type="EMBL" id="KAF9598006.1"/>
    </source>
</evidence>
<keyword evidence="2" id="KW-1185">Reference proteome</keyword>
<dbReference type="AlphaFoldDB" id="A0A835HDS5"/>
<reference evidence="1 2" key="1">
    <citation type="submission" date="2020-10" db="EMBL/GenBank/DDBJ databases">
        <title>The Coptis chinensis genome and diversification of protoberbering-type alkaloids.</title>
        <authorList>
            <person name="Wang B."/>
            <person name="Shu S."/>
            <person name="Song C."/>
            <person name="Liu Y."/>
        </authorList>
    </citation>
    <scope>NUCLEOTIDE SEQUENCE [LARGE SCALE GENOMIC DNA]</scope>
    <source>
        <strain evidence="1">HL-2020</strain>
        <tissue evidence="1">Leaf</tissue>
    </source>
</reference>
<evidence type="ECO:0000313" key="2">
    <source>
        <dbReference type="Proteomes" id="UP000631114"/>
    </source>
</evidence>
<feature type="non-terminal residue" evidence="1">
    <location>
        <position position="92"/>
    </location>
</feature>
<protein>
    <submittedName>
        <fullName evidence="1">Uncharacterized protein</fullName>
    </submittedName>
</protein>
<organism evidence="1 2">
    <name type="scientific">Coptis chinensis</name>
    <dbReference type="NCBI Taxonomy" id="261450"/>
    <lineage>
        <taxon>Eukaryota</taxon>
        <taxon>Viridiplantae</taxon>
        <taxon>Streptophyta</taxon>
        <taxon>Embryophyta</taxon>
        <taxon>Tracheophyta</taxon>
        <taxon>Spermatophyta</taxon>
        <taxon>Magnoliopsida</taxon>
        <taxon>Ranunculales</taxon>
        <taxon>Ranunculaceae</taxon>
        <taxon>Coptidoideae</taxon>
        <taxon>Coptis</taxon>
    </lineage>
</organism>
<dbReference type="SUPFAM" id="SSF56235">
    <property type="entry name" value="N-terminal nucleophile aminohydrolases (Ntn hydrolases)"/>
    <property type="match status" value="1"/>
</dbReference>